<dbReference type="EMBL" id="FRFE01000011">
    <property type="protein sequence ID" value="SHO48948.1"/>
    <property type="molecule type" value="Genomic_DNA"/>
</dbReference>
<feature type="domain" description="N-acetyltransferase" evidence="3">
    <location>
        <begin position="2"/>
        <end position="148"/>
    </location>
</feature>
<dbReference type="Proteomes" id="UP000184603">
    <property type="component" value="Unassembled WGS sequence"/>
</dbReference>
<keyword evidence="4" id="KW-0689">Ribosomal protein</keyword>
<evidence type="ECO:0000256" key="2">
    <source>
        <dbReference type="ARBA" id="ARBA00023315"/>
    </source>
</evidence>
<dbReference type="SUPFAM" id="SSF55729">
    <property type="entry name" value="Acyl-CoA N-acyltransferases (Nat)"/>
    <property type="match status" value="1"/>
</dbReference>
<dbReference type="PROSITE" id="PS51186">
    <property type="entry name" value="GNAT"/>
    <property type="match status" value="1"/>
</dbReference>
<keyword evidence="4" id="KW-0687">Ribonucleoprotein</keyword>
<accession>A0A1M7Y8U4</accession>
<dbReference type="PANTHER" id="PTHR43420">
    <property type="entry name" value="ACETYLTRANSFERASE"/>
    <property type="match status" value="1"/>
</dbReference>
<reference evidence="4 5" key="1">
    <citation type="submission" date="2016-12" db="EMBL/GenBank/DDBJ databases">
        <authorList>
            <person name="Song W.-J."/>
            <person name="Kurnit D.M."/>
        </authorList>
    </citation>
    <scope>NUCLEOTIDE SEQUENCE [LARGE SCALE GENOMIC DNA]</scope>
    <source>
        <strain evidence="4 5">DSM 18488</strain>
    </source>
</reference>
<gene>
    <name evidence="4" type="ORF">SAMN02745220_02554</name>
</gene>
<evidence type="ECO:0000256" key="1">
    <source>
        <dbReference type="ARBA" id="ARBA00022679"/>
    </source>
</evidence>
<keyword evidence="2" id="KW-0012">Acyltransferase</keyword>
<keyword evidence="1" id="KW-0808">Transferase</keyword>
<dbReference type="InterPro" id="IPR000182">
    <property type="entry name" value="GNAT_dom"/>
</dbReference>
<dbReference type="PANTHER" id="PTHR43420:SF12">
    <property type="entry name" value="N-ACETYLTRANSFERASE DOMAIN-CONTAINING PROTEIN"/>
    <property type="match status" value="1"/>
</dbReference>
<organism evidence="4 5">
    <name type="scientific">Desulfopila aestuarii DSM 18488</name>
    <dbReference type="NCBI Taxonomy" id="1121416"/>
    <lineage>
        <taxon>Bacteria</taxon>
        <taxon>Pseudomonadati</taxon>
        <taxon>Thermodesulfobacteriota</taxon>
        <taxon>Desulfobulbia</taxon>
        <taxon>Desulfobulbales</taxon>
        <taxon>Desulfocapsaceae</taxon>
        <taxon>Desulfopila</taxon>
    </lineage>
</organism>
<name>A0A1M7Y8U4_9BACT</name>
<proteinExistence type="predicted"/>
<evidence type="ECO:0000313" key="5">
    <source>
        <dbReference type="Proteomes" id="UP000184603"/>
    </source>
</evidence>
<dbReference type="InterPro" id="IPR050680">
    <property type="entry name" value="YpeA/RimI_acetyltransf"/>
</dbReference>
<dbReference type="Gene3D" id="3.40.630.30">
    <property type="match status" value="1"/>
</dbReference>
<sequence length="154" mass="17813">MALILPATLSDLDALVALEHELFTSDRIPRRQFRYLLTRANSVAVKIEQEGKLAGYLILLRRRRSQNLRIYSIGISTWARHLGYGRELVSFAEQFARENTLRYVTLEVCEQNIGAIKLYERTGFQRHGEKPGYYEDGCNALCMRKEIFPKDTAQ</sequence>
<dbReference type="InterPro" id="IPR016181">
    <property type="entry name" value="Acyl_CoA_acyltransferase"/>
</dbReference>
<protein>
    <submittedName>
        <fullName evidence="4">Ribosomal protein S18 acetylase RimI</fullName>
    </submittedName>
</protein>
<evidence type="ECO:0000313" key="4">
    <source>
        <dbReference type="EMBL" id="SHO48948.1"/>
    </source>
</evidence>
<evidence type="ECO:0000259" key="3">
    <source>
        <dbReference type="PROSITE" id="PS51186"/>
    </source>
</evidence>
<dbReference type="GO" id="GO:0016747">
    <property type="term" value="F:acyltransferase activity, transferring groups other than amino-acyl groups"/>
    <property type="evidence" value="ECO:0007669"/>
    <property type="project" value="InterPro"/>
</dbReference>
<keyword evidence="5" id="KW-1185">Reference proteome</keyword>
<dbReference type="OrthoDB" id="5432389at2"/>
<dbReference type="GO" id="GO:0005840">
    <property type="term" value="C:ribosome"/>
    <property type="evidence" value="ECO:0007669"/>
    <property type="project" value="UniProtKB-KW"/>
</dbReference>
<dbReference type="CDD" id="cd04301">
    <property type="entry name" value="NAT_SF"/>
    <property type="match status" value="1"/>
</dbReference>
<dbReference type="RefSeq" id="WP_073613843.1">
    <property type="nucleotide sequence ID" value="NZ_FRFE01000011.1"/>
</dbReference>
<dbReference type="STRING" id="1121416.SAMN02745220_02554"/>
<dbReference type="AlphaFoldDB" id="A0A1M7Y8U4"/>
<dbReference type="Pfam" id="PF00583">
    <property type="entry name" value="Acetyltransf_1"/>
    <property type="match status" value="1"/>
</dbReference>